<name>A0A846TP81_9MICC</name>
<keyword evidence="8" id="KW-1185">Reference proteome</keyword>
<reference evidence="7 8" key="1">
    <citation type="submission" date="2020-02" db="EMBL/GenBank/DDBJ databases">
        <authorList>
            <person name="Sun Q."/>
        </authorList>
    </citation>
    <scope>NUCLEOTIDE SEQUENCE [LARGE SCALE GENOMIC DNA]</scope>
    <source>
        <strain evidence="7 8">YIM 13062</strain>
    </source>
</reference>
<evidence type="ECO:0000256" key="3">
    <source>
        <dbReference type="ARBA" id="ARBA00022723"/>
    </source>
</evidence>
<evidence type="ECO:0000256" key="1">
    <source>
        <dbReference type="ARBA" id="ARBA00001936"/>
    </source>
</evidence>
<dbReference type="Proteomes" id="UP000521379">
    <property type="component" value="Unassembled WGS sequence"/>
</dbReference>
<accession>A0A846TP81</accession>
<dbReference type="PANTHER" id="PTHR12318">
    <property type="entry name" value="TESTOSTERONE-REGULATED PROTEIN RP2"/>
    <property type="match status" value="1"/>
</dbReference>
<evidence type="ECO:0000256" key="6">
    <source>
        <dbReference type="ARBA" id="ARBA00023211"/>
    </source>
</evidence>
<evidence type="ECO:0000256" key="5">
    <source>
        <dbReference type="ARBA" id="ARBA00022842"/>
    </source>
</evidence>
<keyword evidence="4 7" id="KW-0378">Hydrolase</keyword>
<evidence type="ECO:0000313" key="8">
    <source>
        <dbReference type="Proteomes" id="UP000521379"/>
    </source>
</evidence>
<dbReference type="PANTHER" id="PTHR12318:SF0">
    <property type="entry name" value="ACYL-COENZYME A DIPHOSPHATASE NUDT19"/>
    <property type="match status" value="1"/>
</dbReference>
<dbReference type="AlphaFoldDB" id="A0A846TP81"/>
<dbReference type="GO" id="GO:0046872">
    <property type="term" value="F:metal ion binding"/>
    <property type="evidence" value="ECO:0007669"/>
    <property type="project" value="UniProtKB-KW"/>
</dbReference>
<dbReference type="GO" id="GO:0016818">
    <property type="term" value="F:hydrolase activity, acting on acid anhydrides, in phosphorus-containing anhydrides"/>
    <property type="evidence" value="ECO:0007669"/>
    <property type="project" value="InterPro"/>
</dbReference>
<evidence type="ECO:0000256" key="4">
    <source>
        <dbReference type="ARBA" id="ARBA00022801"/>
    </source>
</evidence>
<dbReference type="InterPro" id="IPR039121">
    <property type="entry name" value="NUDT19"/>
</dbReference>
<comment type="cofactor">
    <cofactor evidence="2">
        <name>Mg(2+)</name>
        <dbReference type="ChEBI" id="CHEBI:18420"/>
    </cofactor>
</comment>
<organism evidence="7 8">
    <name type="scientific">Kocuria subflava</name>
    <dbReference type="NCBI Taxonomy" id="1736139"/>
    <lineage>
        <taxon>Bacteria</taxon>
        <taxon>Bacillati</taxon>
        <taxon>Actinomycetota</taxon>
        <taxon>Actinomycetes</taxon>
        <taxon>Micrococcales</taxon>
        <taxon>Micrococcaceae</taxon>
        <taxon>Kocuria</taxon>
    </lineage>
</organism>
<comment type="caution">
    <text evidence="7">The sequence shown here is derived from an EMBL/GenBank/DDBJ whole genome shotgun (WGS) entry which is preliminary data.</text>
</comment>
<evidence type="ECO:0000256" key="2">
    <source>
        <dbReference type="ARBA" id="ARBA00001946"/>
    </source>
</evidence>
<sequence>MPNSPDLTRRPRSFPLLPEYWRAAQVWQEADGGLRPVTPVDAAGIILLRDGPGGVETYLTTHAQRSPFGPVAFPGGPVDAADDEPLPWTGPSSIEWGRRWHDDVGVTRRTVVAAARELFERTGILLAGAEPHSTVETGDGRDWADARQNILSRHESMRHLLESRHLRLRTDLLWPVARWVTPEFLHRRYDTRFFAVILPERQKVTDLPEHPRPGLWVTMQQLTTENTWLGDTLGAPHTVGRPLSELLGATMSGLLQDLASARSVVEIIARPRDLSARMPLLASDGGCGFQLVLPGRQRPMR</sequence>
<keyword evidence="3" id="KW-0479">Metal-binding</keyword>
<protein>
    <submittedName>
        <fullName evidence="7">NUDIX hydrolase</fullName>
    </submittedName>
</protein>
<proteinExistence type="predicted"/>
<comment type="cofactor">
    <cofactor evidence="1">
        <name>Mn(2+)</name>
        <dbReference type="ChEBI" id="CHEBI:29035"/>
    </cofactor>
</comment>
<dbReference type="RefSeq" id="WP_157980504.1">
    <property type="nucleotide sequence ID" value="NZ_JAAVUN010000001.1"/>
</dbReference>
<dbReference type="EMBL" id="JAAVUN010000001">
    <property type="protein sequence ID" value="NKE08619.1"/>
    <property type="molecule type" value="Genomic_DNA"/>
</dbReference>
<dbReference type="InterPro" id="IPR015797">
    <property type="entry name" value="NUDIX_hydrolase-like_dom_sf"/>
</dbReference>
<keyword evidence="6" id="KW-0464">Manganese</keyword>
<dbReference type="SUPFAM" id="SSF55811">
    <property type="entry name" value="Nudix"/>
    <property type="match status" value="1"/>
</dbReference>
<keyword evidence="5" id="KW-0460">Magnesium</keyword>
<dbReference type="Gene3D" id="3.90.79.10">
    <property type="entry name" value="Nucleoside Triphosphate Pyrophosphohydrolase"/>
    <property type="match status" value="1"/>
</dbReference>
<gene>
    <name evidence="7" type="ORF">GTW58_01385</name>
</gene>
<evidence type="ECO:0000313" key="7">
    <source>
        <dbReference type="EMBL" id="NKE08619.1"/>
    </source>
</evidence>